<dbReference type="InterPro" id="IPR027939">
    <property type="entry name" value="NMT1/THI5"/>
</dbReference>
<dbReference type="SUPFAM" id="SSF53850">
    <property type="entry name" value="Periplasmic binding protein-like II"/>
    <property type="match status" value="1"/>
</dbReference>
<dbReference type="OrthoDB" id="286202at2"/>
<feature type="signal peptide" evidence="2">
    <location>
        <begin position="1"/>
        <end position="26"/>
    </location>
</feature>
<evidence type="ECO:0000256" key="2">
    <source>
        <dbReference type="SAM" id="SignalP"/>
    </source>
</evidence>
<evidence type="ECO:0000313" key="4">
    <source>
        <dbReference type="EMBL" id="OEF25553.1"/>
    </source>
</evidence>
<dbReference type="AlphaFoldDB" id="A0A1E5E291"/>
<dbReference type="PANTHER" id="PTHR31528">
    <property type="entry name" value="4-AMINO-5-HYDROXYMETHYL-2-METHYLPYRIMIDINE PHOSPHATE SYNTHASE THI11-RELATED"/>
    <property type="match status" value="1"/>
</dbReference>
<dbReference type="PANTHER" id="PTHR31528:SF15">
    <property type="entry name" value="RIBOFLAVIN-BINDING PROTEIN RIBY"/>
    <property type="match status" value="1"/>
</dbReference>
<dbReference type="InterPro" id="IPR015168">
    <property type="entry name" value="SsuA/THI5"/>
</dbReference>
<feature type="chain" id="PRO_5009174741" description="SsuA/THI5-like domain-containing protein" evidence="2">
    <location>
        <begin position="27"/>
        <end position="335"/>
    </location>
</feature>
<gene>
    <name evidence="4" type="ORF">A1QC_01335</name>
</gene>
<comment type="caution">
    <text evidence="4">The sequence shown here is derived from an EMBL/GenBank/DDBJ whole genome shotgun (WGS) entry which is preliminary data.</text>
</comment>
<dbReference type="EMBL" id="AJYK02000061">
    <property type="protein sequence ID" value="OEF25553.1"/>
    <property type="molecule type" value="Genomic_DNA"/>
</dbReference>
<dbReference type="GO" id="GO:0009228">
    <property type="term" value="P:thiamine biosynthetic process"/>
    <property type="evidence" value="ECO:0007669"/>
    <property type="project" value="InterPro"/>
</dbReference>
<evidence type="ECO:0000256" key="1">
    <source>
        <dbReference type="SAM" id="MobiDB-lite"/>
    </source>
</evidence>
<accession>A0A1E5E291</accession>
<evidence type="ECO:0000259" key="3">
    <source>
        <dbReference type="Pfam" id="PF09084"/>
    </source>
</evidence>
<name>A0A1E5E291_9VIBR</name>
<reference evidence="4 5" key="1">
    <citation type="journal article" date="2012" name="Science">
        <title>Ecological populations of bacteria act as socially cohesive units of antibiotic production and resistance.</title>
        <authorList>
            <person name="Cordero O.X."/>
            <person name="Wildschutte H."/>
            <person name="Kirkup B."/>
            <person name="Proehl S."/>
            <person name="Ngo L."/>
            <person name="Hussain F."/>
            <person name="Le Roux F."/>
            <person name="Mincer T."/>
            <person name="Polz M.F."/>
        </authorList>
    </citation>
    <scope>NUCLEOTIDE SEQUENCE [LARGE SCALE GENOMIC DNA]</scope>
    <source>
        <strain evidence="4 5">1S-45</strain>
    </source>
</reference>
<dbReference type="RefSeq" id="WP_017024654.1">
    <property type="nucleotide sequence ID" value="NZ_AJYK02000061.1"/>
</dbReference>
<dbReference type="eggNOG" id="COG0715">
    <property type="taxonomic scope" value="Bacteria"/>
</dbReference>
<dbReference type="Gene3D" id="3.40.190.10">
    <property type="entry name" value="Periplasmic binding protein-like II"/>
    <property type="match status" value="2"/>
</dbReference>
<organism evidence="4 5">
    <name type="scientific">Vibrio rumoiensis 1S-45</name>
    <dbReference type="NCBI Taxonomy" id="1188252"/>
    <lineage>
        <taxon>Bacteria</taxon>
        <taxon>Pseudomonadati</taxon>
        <taxon>Pseudomonadota</taxon>
        <taxon>Gammaproteobacteria</taxon>
        <taxon>Vibrionales</taxon>
        <taxon>Vibrionaceae</taxon>
        <taxon>Vibrio</taxon>
    </lineage>
</organism>
<protein>
    <recommendedName>
        <fullName evidence="3">SsuA/THI5-like domain-containing protein</fullName>
    </recommendedName>
</protein>
<dbReference type="Pfam" id="PF09084">
    <property type="entry name" value="NMT1"/>
    <property type="match status" value="1"/>
</dbReference>
<keyword evidence="5" id="KW-1185">Reference proteome</keyword>
<proteinExistence type="predicted"/>
<dbReference type="Proteomes" id="UP000094070">
    <property type="component" value="Unassembled WGS sequence"/>
</dbReference>
<dbReference type="STRING" id="1188252.A1QC_01335"/>
<feature type="region of interest" description="Disordered" evidence="1">
    <location>
        <begin position="312"/>
        <end position="335"/>
    </location>
</feature>
<sequence>MKLSLKQWIQFTLSSTALVTSANVFAVDKINFQLDWLPGGDKAPIYVAVQQGFFAEEDLEVTIRQGKGSTDAITKVATGTADIGSSDLVSLLVAKANDDVPVKAIYSVFNKAPYAFYVLDDSGINSVKDVANKSIATSPFTSANVFLPLLLRKNNVDEDSVTVTKADPGALNPMLITGKSDVMISWVTDTVKNQSQAKAVGKELKILPWHDAGLDFYSSSLIASDQFLTEKPDVVKRFVKAYAKAIAYTWAQPEQSAKDVHKMVPEVDPQQASDTIISIKGLVINEVSDNDGIGTFTPERLKETWKWTAEAQQLDPSKFDPETAISRDYLPGGQS</sequence>
<keyword evidence="2" id="KW-0732">Signal</keyword>
<feature type="domain" description="SsuA/THI5-like" evidence="3">
    <location>
        <begin position="43"/>
        <end position="255"/>
    </location>
</feature>
<evidence type="ECO:0000313" key="5">
    <source>
        <dbReference type="Proteomes" id="UP000094070"/>
    </source>
</evidence>